<dbReference type="SMART" id="SM00858">
    <property type="entry name" value="SAF"/>
    <property type="match status" value="1"/>
</dbReference>
<dbReference type="PANTHER" id="PTHR42966">
    <property type="entry name" value="N-ACETYLNEURAMINATE SYNTHASE"/>
    <property type="match status" value="1"/>
</dbReference>
<dbReference type="Gene3D" id="3.20.20.70">
    <property type="entry name" value="Aldolase class I"/>
    <property type="match status" value="1"/>
</dbReference>
<dbReference type="PANTHER" id="PTHR42966:SF1">
    <property type="entry name" value="SIALIC ACID SYNTHASE"/>
    <property type="match status" value="1"/>
</dbReference>
<dbReference type="GO" id="GO:0016051">
    <property type="term" value="P:carbohydrate biosynthetic process"/>
    <property type="evidence" value="ECO:0007669"/>
    <property type="project" value="InterPro"/>
</dbReference>
<gene>
    <name evidence="1" type="ORF">B1P95_04480</name>
</gene>
<dbReference type="InterPro" id="IPR036732">
    <property type="entry name" value="AFP_Neu5c_C_sf"/>
</dbReference>
<organism evidence="1 2">
    <name type="scientific">Enterococcus faecium</name>
    <name type="common">Streptococcus faecium</name>
    <dbReference type="NCBI Taxonomy" id="1352"/>
    <lineage>
        <taxon>Bacteria</taxon>
        <taxon>Bacillati</taxon>
        <taxon>Bacillota</taxon>
        <taxon>Bacilli</taxon>
        <taxon>Lactobacillales</taxon>
        <taxon>Enterococcaceae</taxon>
        <taxon>Enterococcus</taxon>
    </lineage>
</organism>
<proteinExistence type="predicted"/>
<comment type="caution">
    <text evidence="1">The sequence shown here is derived from an EMBL/GenBank/DDBJ whole genome shotgun (WGS) entry which is preliminary data.</text>
</comment>
<dbReference type="Pfam" id="PF08666">
    <property type="entry name" value="SAF"/>
    <property type="match status" value="1"/>
</dbReference>
<dbReference type="NCBIfam" id="TIGR03569">
    <property type="entry name" value="NeuB_NnaB"/>
    <property type="match status" value="1"/>
</dbReference>
<dbReference type="CDD" id="cd11615">
    <property type="entry name" value="SAF_NeuB_like"/>
    <property type="match status" value="1"/>
</dbReference>
<protein>
    <submittedName>
        <fullName evidence="1">N-acetylneuraminate synthase</fullName>
    </submittedName>
</protein>
<dbReference type="InterPro" id="IPR013785">
    <property type="entry name" value="Aldolase_TIM"/>
</dbReference>
<dbReference type="AlphaFoldDB" id="A0A1S8J6Z6"/>
<dbReference type="InterPro" id="IPR051690">
    <property type="entry name" value="PseI-like"/>
</dbReference>
<dbReference type="PROSITE" id="PS50844">
    <property type="entry name" value="AFP_LIKE"/>
    <property type="match status" value="1"/>
</dbReference>
<reference evidence="1 2" key="1">
    <citation type="submission" date="2017-02" db="EMBL/GenBank/DDBJ databases">
        <title>Clonality and virulence of isolates of VRE in Hematopoietic Stem Cell Transplanted (HSCT) patients.</title>
        <authorList>
            <person name="Marchi A.P."/>
            <person name="Martins R.C."/>
            <person name="Marie S.K."/>
            <person name="Levin A.S."/>
            <person name="Costa S.F."/>
        </authorList>
    </citation>
    <scope>NUCLEOTIDE SEQUENCE [LARGE SCALE GENOMIC DNA]</scope>
    <source>
        <strain evidence="1 2">LIM1759</strain>
    </source>
</reference>
<dbReference type="Gene3D" id="3.90.1210.10">
    <property type="entry name" value="Antifreeze-like/N-acetylneuraminic acid synthase C-terminal domain"/>
    <property type="match status" value="1"/>
</dbReference>
<dbReference type="SUPFAM" id="SSF51569">
    <property type="entry name" value="Aldolase"/>
    <property type="match status" value="1"/>
</dbReference>
<accession>A0A1S8J6Z6</accession>
<dbReference type="InterPro" id="IPR013132">
    <property type="entry name" value="PseI/NeuA/B-like_N"/>
</dbReference>
<dbReference type="Proteomes" id="UP000191171">
    <property type="component" value="Unassembled WGS sequence"/>
</dbReference>
<evidence type="ECO:0000313" key="1">
    <source>
        <dbReference type="EMBL" id="OOL83332.1"/>
    </source>
</evidence>
<dbReference type="InterPro" id="IPR020007">
    <property type="entry name" value="NeuB/NeuA"/>
</dbReference>
<evidence type="ECO:0000313" key="2">
    <source>
        <dbReference type="Proteomes" id="UP000191171"/>
    </source>
</evidence>
<dbReference type="EMBL" id="MVGJ01000019">
    <property type="protein sequence ID" value="OOL83332.1"/>
    <property type="molecule type" value="Genomic_DNA"/>
</dbReference>
<dbReference type="InterPro" id="IPR006190">
    <property type="entry name" value="SAF_AFP_Neu5Ac"/>
</dbReference>
<sequence length="335" mass="37137">MMKSEVYVIAEIGVNHNGSLDLALESIDKAKECGANAVKFQTFKTNKLVSKKAPMAKYQKDNLKEDSSQFEMLKKLELSQSDFIRIKDYCIQNKIDFLSTPFDEESADFLKQIGVQGFKIGSGDLTNLPFLRKIDMYGLPVLLSTGMADIHEVSEAVDCFIDSPVTILHCTSNYPASSEDINLLAINTLKEMFGIPVGYSDHSLGYDVGICAVAMGAKVIEKHFTLDKELPGPDHKASLDPQEFADFVKHIRNTEIFLGDGVKRAMPSELSTKEVSRKSLVVTENLNVGDILTEKSLTIKRPGNGIAPKFLYQYIGKKVKRPISADSVLLEEDVE</sequence>
<dbReference type="InterPro" id="IPR013974">
    <property type="entry name" value="SAF"/>
</dbReference>
<dbReference type="SUPFAM" id="SSF51269">
    <property type="entry name" value="AFP III-like domain"/>
    <property type="match status" value="1"/>
</dbReference>
<name>A0A1S8J6Z6_ENTFC</name>
<dbReference type="Pfam" id="PF03102">
    <property type="entry name" value="NeuB"/>
    <property type="match status" value="1"/>
</dbReference>
<dbReference type="GO" id="GO:0047444">
    <property type="term" value="F:N-acylneuraminate-9-phosphate synthase activity"/>
    <property type="evidence" value="ECO:0007669"/>
    <property type="project" value="TreeGrafter"/>
</dbReference>
<dbReference type="InterPro" id="IPR057736">
    <property type="entry name" value="SAF_PseI/NeuA/NeuB"/>
</dbReference>